<dbReference type="GO" id="GO:0003677">
    <property type="term" value="F:DNA binding"/>
    <property type="evidence" value="ECO:0007669"/>
    <property type="project" value="UniProtKB-KW"/>
</dbReference>
<sequence>MHITAAEMEIMQILWSTANRMTTKEIMEQLPDKKATTILTLTGRLIDKGVLQSVKLGRSHAHEYWPAVSEGDYRKQQTHSFLHSIHKGSAKSLISALFQDENLSKSDIDELREFINGEAEKHD</sequence>
<dbReference type="InterPro" id="IPR036390">
    <property type="entry name" value="WH_DNA-bd_sf"/>
</dbReference>
<evidence type="ECO:0000256" key="2">
    <source>
        <dbReference type="ARBA" id="ARBA00023015"/>
    </source>
</evidence>
<dbReference type="SUPFAM" id="SSF46785">
    <property type="entry name" value="Winged helix' DNA-binding domain"/>
    <property type="match status" value="1"/>
</dbReference>
<proteinExistence type="inferred from homology"/>
<dbReference type="KEGG" id="pdh:B9T62_07850"/>
<keyword evidence="3" id="KW-0238">DNA-binding</keyword>
<dbReference type="PIRSF" id="PIRSF019455">
    <property type="entry name" value="CopR_AtkY"/>
    <property type="match status" value="1"/>
</dbReference>
<dbReference type="RefSeq" id="WP_087914727.1">
    <property type="nucleotide sequence ID" value="NZ_CP021780.1"/>
</dbReference>
<evidence type="ECO:0000313" key="5">
    <source>
        <dbReference type="EMBL" id="ASA20709.1"/>
    </source>
</evidence>
<dbReference type="Pfam" id="PF03965">
    <property type="entry name" value="Penicillinase_R"/>
    <property type="match status" value="1"/>
</dbReference>
<dbReference type="InterPro" id="IPR005650">
    <property type="entry name" value="BlaI_family"/>
</dbReference>
<dbReference type="EMBL" id="CP021780">
    <property type="protein sequence ID" value="ASA20709.1"/>
    <property type="molecule type" value="Genomic_DNA"/>
</dbReference>
<keyword evidence="6" id="KW-1185">Reference proteome</keyword>
<protein>
    <recommendedName>
        <fullName evidence="7">Transcriptional regulator</fullName>
    </recommendedName>
</protein>
<evidence type="ECO:0000256" key="3">
    <source>
        <dbReference type="ARBA" id="ARBA00023125"/>
    </source>
</evidence>
<dbReference type="OrthoDB" id="1849040at2"/>
<evidence type="ECO:0008006" key="7">
    <source>
        <dbReference type="Google" id="ProtNLM"/>
    </source>
</evidence>
<evidence type="ECO:0000313" key="6">
    <source>
        <dbReference type="Proteomes" id="UP000249890"/>
    </source>
</evidence>
<dbReference type="GO" id="GO:0045892">
    <property type="term" value="P:negative regulation of DNA-templated transcription"/>
    <property type="evidence" value="ECO:0007669"/>
    <property type="project" value="InterPro"/>
</dbReference>
<dbReference type="Gene3D" id="1.10.4040.10">
    <property type="entry name" value="Penicillinase repressor domain"/>
    <property type="match status" value="1"/>
</dbReference>
<dbReference type="AlphaFoldDB" id="A0A2Z2KF43"/>
<keyword evidence="2" id="KW-0805">Transcription regulation</keyword>
<reference evidence="5 6" key="1">
    <citation type="submission" date="2017-06" db="EMBL/GenBank/DDBJ databases">
        <title>Complete genome sequence of Paenibacillus donghaensis KCTC 13049T isolated from East Sea sediment, South Korea.</title>
        <authorList>
            <person name="Jung B.K."/>
            <person name="Hong S.-J."/>
            <person name="Shin J.-H."/>
        </authorList>
    </citation>
    <scope>NUCLEOTIDE SEQUENCE [LARGE SCALE GENOMIC DNA]</scope>
    <source>
        <strain evidence="5 6">KCTC 13049</strain>
    </source>
</reference>
<accession>A0A2Z2KF43</accession>
<evidence type="ECO:0000256" key="4">
    <source>
        <dbReference type="ARBA" id="ARBA00023163"/>
    </source>
</evidence>
<dbReference type="Proteomes" id="UP000249890">
    <property type="component" value="Chromosome"/>
</dbReference>
<dbReference type="InterPro" id="IPR036388">
    <property type="entry name" value="WH-like_DNA-bd_sf"/>
</dbReference>
<evidence type="ECO:0000256" key="1">
    <source>
        <dbReference type="ARBA" id="ARBA00011046"/>
    </source>
</evidence>
<keyword evidence="4" id="KW-0804">Transcription</keyword>
<gene>
    <name evidence="5" type="ORF">B9T62_07850</name>
</gene>
<comment type="similarity">
    <text evidence="1">Belongs to the BlaI transcriptional regulatory family.</text>
</comment>
<organism evidence="5 6">
    <name type="scientific">Paenibacillus donghaensis</name>
    <dbReference type="NCBI Taxonomy" id="414771"/>
    <lineage>
        <taxon>Bacteria</taxon>
        <taxon>Bacillati</taxon>
        <taxon>Bacillota</taxon>
        <taxon>Bacilli</taxon>
        <taxon>Bacillales</taxon>
        <taxon>Paenibacillaceae</taxon>
        <taxon>Paenibacillus</taxon>
    </lineage>
</organism>
<name>A0A2Z2KF43_9BACL</name>
<dbReference type="Gene3D" id="1.10.10.10">
    <property type="entry name" value="Winged helix-like DNA-binding domain superfamily/Winged helix DNA-binding domain"/>
    <property type="match status" value="1"/>
</dbReference>